<dbReference type="EnsemblPlants" id="AES87066">
    <property type="protein sequence ID" value="AES87066"/>
    <property type="gene ID" value="MTR_4g020730"/>
</dbReference>
<dbReference type="InterPro" id="IPR058192">
    <property type="entry name" value="WHD_ROQ1-like"/>
</dbReference>
<name>G7JSC7_MEDTR</name>
<dbReference type="InterPro" id="IPR044974">
    <property type="entry name" value="Disease_R_plants"/>
</dbReference>
<feature type="domain" description="Disease resistance protein Roq1-like winged-helix" evidence="5">
    <location>
        <begin position="189"/>
        <end position="259"/>
    </location>
</feature>
<reference evidence="6 8" key="2">
    <citation type="journal article" date="2014" name="BMC Genomics">
        <title>An improved genome release (version Mt4.0) for the model legume Medicago truncatula.</title>
        <authorList>
            <person name="Tang H."/>
            <person name="Krishnakumar V."/>
            <person name="Bidwell S."/>
            <person name="Rosen B."/>
            <person name="Chan A."/>
            <person name="Zhou S."/>
            <person name="Gentzbittel L."/>
            <person name="Childs K.L."/>
            <person name="Yandell M."/>
            <person name="Gundlach H."/>
            <person name="Mayer K.F."/>
            <person name="Schwartz D.C."/>
            <person name="Town C.D."/>
        </authorList>
    </citation>
    <scope>GENOME REANNOTATION</scope>
    <source>
        <strain evidence="7 8">cv. Jemalong A17</strain>
    </source>
</reference>
<dbReference type="Gene3D" id="1.10.8.430">
    <property type="entry name" value="Helical domain of apoptotic protease-activating factors"/>
    <property type="match status" value="1"/>
</dbReference>
<dbReference type="Proteomes" id="UP000002051">
    <property type="component" value="Chromosome 4"/>
</dbReference>
<evidence type="ECO:0000313" key="7">
    <source>
        <dbReference type="EnsemblPlants" id="AES87066"/>
    </source>
</evidence>
<dbReference type="InterPro" id="IPR002182">
    <property type="entry name" value="NB-ARC"/>
</dbReference>
<evidence type="ECO:0000256" key="3">
    <source>
        <dbReference type="SAM" id="MobiDB-lite"/>
    </source>
</evidence>
<dbReference type="HOGENOM" id="CLU_001561_2_2_1"/>
<dbReference type="GO" id="GO:0006952">
    <property type="term" value="P:defense response"/>
    <property type="evidence" value="ECO:0007669"/>
    <property type="project" value="InterPro"/>
</dbReference>
<dbReference type="PaxDb" id="3880-AES87066"/>
<sequence>MEEVWKRNNGQISLQEQPLCCIEGATEIKIPTVKSGSVILKDRLQHKRVLLLLDNVYRLEQLQALCGSHEWFGEGSKIFIMTTDRHLLKEHGVDHVYRVKELEESESYELFNWAAFNQACLPEGFAELSRQVVAYCGGLPLALELLGLYLHGSEVLKWKGVLRSLERFSIPSGQLVEALEKSFRYLSDEEKQIFLDIACFLIGMNQNDVLQTLNMSMQCTTLQISLLEDKSFVTIDENNKLQMHVMQQAMARDIVTRQSSKKTDQMSGYLPSNMGLFDRPPHASTTRLVRPSPNQCDINGGRPDSGILIKGVPMDFGDTLIPSLFRKSLN</sequence>
<dbReference type="InterPro" id="IPR027417">
    <property type="entry name" value="P-loop_NTPase"/>
</dbReference>
<feature type="compositionally biased region" description="Polar residues" evidence="3">
    <location>
        <begin position="283"/>
        <end position="297"/>
    </location>
</feature>
<reference evidence="6 8" key="1">
    <citation type="journal article" date="2011" name="Nature">
        <title>The Medicago genome provides insight into the evolution of rhizobial symbioses.</title>
        <authorList>
            <person name="Young N.D."/>
            <person name="Debelle F."/>
            <person name="Oldroyd G.E."/>
            <person name="Geurts R."/>
            <person name="Cannon S.B."/>
            <person name="Udvardi M.K."/>
            <person name="Benedito V.A."/>
            <person name="Mayer K.F."/>
            <person name="Gouzy J."/>
            <person name="Schoof H."/>
            <person name="Van de Peer Y."/>
            <person name="Proost S."/>
            <person name="Cook D.R."/>
            <person name="Meyers B.C."/>
            <person name="Spannagl M."/>
            <person name="Cheung F."/>
            <person name="De Mita S."/>
            <person name="Krishnakumar V."/>
            <person name="Gundlach H."/>
            <person name="Zhou S."/>
            <person name="Mudge J."/>
            <person name="Bharti A.K."/>
            <person name="Murray J.D."/>
            <person name="Naoumkina M.A."/>
            <person name="Rosen B."/>
            <person name="Silverstein K.A."/>
            <person name="Tang H."/>
            <person name="Rombauts S."/>
            <person name="Zhao P.X."/>
            <person name="Zhou P."/>
            <person name="Barbe V."/>
            <person name="Bardou P."/>
            <person name="Bechner M."/>
            <person name="Bellec A."/>
            <person name="Berger A."/>
            <person name="Berges H."/>
            <person name="Bidwell S."/>
            <person name="Bisseling T."/>
            <person name="Choisne N."/>
            <person name="Couloux A."/>
            <person name="Denny R."/>
            <person name="Deshpande S."/>
            <person name="Dai X."/>
            <person name="Doyle J.J."/>
            <person name="Dudez A.M."/>
            <person name="Farmer A.D."/>
            <person name="Fouteau S."/>
            <person name="Franken C."/>
            <person name="Gibelin C."/>
            <person name="Gish J."/>
            <person name="Goldstein S."/>
            <person name="Gonzalez A.J."/>
            <person name="Green P.J."/>
            <person name="Hallab A."/>
            <person name="Hartog M."/>
            <person name="Hua A."/>
            <person name="Humphray S.J."/>
            <person name="Jeong D.H."/>
            <person name="Jing Y."/>
            <person name="Jocker A."/>
            <person name="Kenton S.M."/>
            <person name="Kim D.J."/>
            <person name="Klee K."/>
            <person name="Lai H."/>
            <person name="Lang C."/>
            <person name="Lin S."/>
            <person name="Macmil S.L."/>
            <person name="Magdelenat G."/>
            <person name="Matthews L."/>
            <person name="McCorrison J."/>
            <person name="Monaghan E.L."/>
            <person name="Mun J.H."/>
            <person name="Najar F.Z."/>
            <person name="Nicholson C."/>
            <person name="Noirot C."/>
            <person name="O'Bleness M."/>
            <person name="Paule C.R."/>
            <person name="Poulain J."/>
            <person name="Prion F."/>
            <person name="Qin B."/>
            <person name="Qu C."/>
            <person name="Retzel E.F."/>
            <person name="Riddle C."/>
            <person name="Sallet E."/>
            <person name="Samain S."/>
            <person name="Samson N."/>
            <person name="Sanders I."/>
            <person name="Saurat O."/>
            <person name="Scarpelli C."/>
            <person name="Schiex T."/>
            <person name="Segurens B."/>
            <person name="Severin A.J."/>
            <person name="Sherrier D.J."/>
            <person name="Shi R."/>
            <person name="Sims S."/>
            <person name="Singer S.R."/>
            <person name="Sinharoy S."/>
            <person name="Sterck L."/>
            <person name="Viollet A."/>
            <person name="Wang B.B."/>
            <person name="Wang K."/>
            <person name="Wang M."/>
            <person name="Wang X."/>
            <person name="Warfsmann J."/>
            <person name="Weissenbach J."/>
            <person name="White D.D."/>
            <person name="White J.D."/>
            <person name="Wiley G.B."/>
            <person name="Wincker P."/>
            <person name="Xing Y."/>
            <person name="Yang L."/>
            <person name="Yao Z."/>
            <person name="Ying F."/>
            <person name="Zhai J."/>
            <person name="Zhou L."/>
            <person name="Zuber A."/>
            <person name="Denarie J."/>
            <person name="Dixon R.A."/>
            <person name="May G.D."/>
            <person name="Schwartz D.C."/>
            <person name="Rogers J."/>
            <person name="Quetier F."/>
            <person name="Town C.D."/>
            <person name="Roe B.A."/>
        </authorList>
    </citation>
    <scope>NUCLEOTIDE SEQUENCE [LARGE SCALE GENOMIC DNA]</scope>
    <source>
        <strain evidence="6">A17</strain>
        <strain evidence="7 8">cv. Jemalong A17</strain>
    </source>
</reference>
<organism evidence="6 8">
    <name type="scientific">Medicago truncatula</name>
    <name type="common">Barrel medic</name>
    <name type="synonym">Medicago tribuloides</name>
    <dbReference type="NCBI Taxonomy" id="3880"/>
    <lineage>
        <taxon>Eukaryota</taxon>
        <taxon>Viridiplantae</taxon>
        <taxon>Streptophyta</taxon>
        <taxon>Embryophyta</taxon>
        <taxon>Tracheophyta</taxon>
        <taxon>Spermatophyta</taxon>
        <taxon>Magnoliopsida</taxon>
        <taxon>eudicotyledons</taxon>
        <taxon>Gunneridae</taxon>
        <taxon>Pentapetalae</taxon>
        <taxon>rosids</taxon>
        <taxon>fabids</taxon>
        <taxon>Fabales</taxon>
        <taxon>Fabaceae</taxon>
        <taxon>Papilionoideae</taxon>
        <taxon>50 kb inversion clade</taxon>
        <taxon>NPAAA clade</taxon>
        <taxon>Hologalegina</taxon>
        <taxon>IRL clade</taxon>
        <taxon>Trifolieae</taxon>
        <taxon>Medicago</taxon>
    </lineage>
</organism>
<evidence type="ECO:0000256" key="2">
    <source>
        <dbReference type="ARBA" id="ARBA00022737"/>
    </source>
</evidence>
<keyword evidence="1" id="KW-0433">Leucine-rich repeat</keyword>
<evidence type="ECO:0000259" key="4">
    <source>
        <dbReference type="Pfam" id="PF00931"/>
    </source>
</evidence>
<dbReference type="PRINTS" id="PR00364">
    <property type="entry name" value="DISEASERSIST"/>
</dbReference>
<keyword evidence="8" id="KW-1185">Reference proteome</keyword>
<dbReference type="PANTHER" id="PTHR11017">
    <property type="entry name" value="LEUCINE-RICH REPEAT-CONTAINING PROTEIN"/>
    <property type="match status" value="1"/>
</dbReference>
<dbReference type="AlphaFoldDB" id="G7JSC7"/>
<dbReference type="eggNOG" id="ENOG502QQJE">
    <property type="taxonomic scope" value="Eukaryota"/>
</dbReference>
<proteinExistence type="predicted"/>
<dbReference type="GO" id="GO:0043531">
    <property type="term" value="F:ADP binding"/>
    <property type="evidence" value="ECO:0007669"/>
    <property type="project" value="InterPro"/>
</dbReference>
<dbReference type="Pfam" id="PF00931">
    <property type="entry name" value="NB-ARC"/>
    <property type="match status" value="1"/>
</dbReference>
<dbReference type="InterPro" id="IPR036390">
    <property type="entry name" value="WH_DNA-bd_sf"/>
</dbReference>
<dbReference type="PANTHER" id="PTHR11017:SF271">
    <property type="entry name" value="DISEASE RESISTANCE PROTEIN (TIR-NBS-LRR CLASS) FAMILY"/>
    <property type="match status" value="1"/>
</dbReference>
<dbReference type="STRING" id="3880.G7JSC7"/>
<dbReference type="OMA" id="CDINGGR"/>
<dbReference type="Gene3D" id="3.40.50.300">
    <property type="entry name" value="P-loop containing nucleotide triphosphate hydrolases"/>
    <property type="match status" value="1"/>
</dbReference>
<gene>
    <name evidence="6" type="ordered locus">MTR_4g020730</name>
</gene>
<dbReference type="SUPFAM" id="SSF46785">
    <property type="entry name" value="Winged helix' DNA-binding domain"/>
    <property type="match status" value="1"/>
</dbReference>
<feature type="region of interest" description="Disordered" evidence="3">
    <location>
        <begin position="281"/>
        <end position="302"/>
    </location>
</feature>
<keyword evidence="2" id="KW-0677">Repeat</keyword>
<reference evidence="7" key="3">
    <citation type="submission" date="2015-04" db="UniProtKB">
        <authorList>
            <consortium name="EnsemblPlants"/>
        </authorList>
    </citation>
    <scope>IDENTIFICATION</scope>
    <source>
        <strain evidence="7">cv. Jemalong A17</strain>
    </source>
</reference>
<feature type="domain" description="NB-ARC" evidence="4">
    <location>
        <begin position="40"/>
        <end position="118"/>
    </location>
</feature>
<dbReference type="Pfam" id="PF23282">
    <property type="entry name" value="WHD_ROQ1"/>
    <property type="match status" value="1"/>
</dbReference>
<accession>G7JSC7</accession>
<evidence type="ECO:0000313" key="8">
    <source>
        <dbReference type="Proteomes" id="UP000002051"/>
    </source>
</evidence>
<evidence type="ECO:0000313" key="6">
    <source>
        <dbReference type="EMBL" id="AES87066.1"/>
    </source>
</evidence>
<dbReference type="InterPro" id="IPR042197">
    <property type="entry name" value="Apaf_helical"/>
</dbReference>
<dbReference type="EMBL" id="CM001220">
    <property type="protein sequence ID" value="AES87066.1"/>
    <property type="molecule type" value="Genomic_DNA"/>
</dbReference>
<evidence type="ECO:0000259" key="5">
    <source>
        <dbReference type="Pfam" id="PF23282"/>
    </source>
</evidence>
<evidence type="ECO:0000256" key="1">
    <source>
        <dbReference type="ARBA" id="ARBA00022614"/>
    </source>
</evidence>
<dbReference type="SUPFAM" id="SSF52540">
    <property type="entry name" value="P-loop containing nucleoside triphosphate hydrolases"/>
    <property type="match status" value="1"/>
</dbReference>
<protein>
    <submittedName>
        <fullName evidence="6">NB-ARC domain disease resistance protein</fullName>
    </submittedName>
</protein>